<comment type="caution">
    <text evidence="2">The sequence shown here is derived from an EMBL/GenBank/DDBJ whole genome shotgun (WGS) entry which is preliminary data.</text>
</comment>
<evidence type="ECO:0000259" key="1">
    <source>
        <dbReference type="Pfam" id="PF00135"/>
    </source>
</evidence>
<dbReference type="InterPro" id="IPR050309">
    <property type="entry name" value="Type-B_Carboxylest/Lipase"/>
</dbReference>
<evidence type="ECO:0000313" key="3">
    <source>
        <dbReference type="Proteomes" id="UP001295740"/>
    </source>
</evidence>
<dbReference type="Proteomes" id="UP001295740">
    <property type="component" value="Unassembled WGS sequence"/>
</dbReference>
<dbReference type="EMBL" id="CAUWAG010000004">
    <property type="protein sequence ID" value="CAJ2503303.1"/>
    <property type="molecule type" value="Genomic_DNA"/>
</dbReference>
<protein>
    <submittedName>
        <fullName evidence="2">Uu.00g106970.m01.CDS01</fullName>
    </submittedName>
</protein>
<dbReference type="InterPro" id="IPR029058">
    <property type="entry name" value="AB_hydrolase_fold"/>
</dbReference>
<sequence length="578" mass="63690">MSPVTQDLEAIAVSSVELAVPTLGRAKGLCYDGNTCQYLGIPFATIPGRFRRPRSAPTPWPDHVLDATTLGPYCPQPPRDFYPIPVPPQRPWAAAAPSTSSTECLNLNISVPFPPQDPRLKGLPVMVFFHGGAFAYAAGSAAIYDGRVLADVSRDEAGSPAIIISLNYRLGVLGFLASKEIREYNASFGEEGVGNYGIWDQVEALRWVKQHISAFGGDPDRITAFGQSAGGVSVNAHILRDEPLFSGAILQSGLLPLCGIMSESEYQVLYEKMLQTLGCPMELSPQDRLTYLLNVSEEDLIAAMVPVFIAPVITMALCDDGVLIPGKMPSWSDFNSVKAPSWCPRVMVGDAANECIIWNKAFRHHDGASVTKLAASFFAPDQAKKILDLYSISSETPKAEVFDKIEKMTTDAILAPNYDFMRANPHCYAYHFDEPSRYDNEWGGLAHHSLENIYIWNVLRHTLPPAQQKQAARMAALWLRFASGDSPWPAFGHEQSIMLFGGGEATLSNPSQDARRGYSRWESIRDLGGKDLIESWGEFAFQLCILKRELLDPSFEMKAMEVEPLARKVDERQEPGVL</sequence>
<dbReference type="Pfam" id="PF00135">
    <property type="entry name" value="COesterase"/>
    <property type="match status" value="1"/>
</dbReference>
<dbReference type="SUPFAM" id="SSF53474">
    <property type="entry name" value="alpha/beta-Hydrolases"/>
    <property type="match status" value="1"/>
</dbReference>
<accession>A0AAI8VEA3</accession>
<gene>
    <name evidence="2" type="ORF">KHLLAP_LOCUS3771</name>
</gene>
<dbReference type="Gene3D" id="3.40.50.1820">
    <property type="entry name" value="alpha/beta hydrolase"/>
    <property type="match status" value="1"/>
</dbReference>
<dbReference type="AlphaFoldDB" id="A0AAI8VEA3"/>
<proteinExistence type="predicted"/>
<keyword evidence="3" id="KW-1185">Reference proteome</keyword>
<feature type="domain" description="Carboxylesterase type B" evidence="1">
    <location>
        <begin position="27"/>
        <end position="489"/>
    </location>
</feature>
<evidence type="ECO:0000313" key="2">
    <source>
        <dbReference type="EMBL" id="CAJ2503303.1"/>
    </source>
</evidence>
<reference evidence="2" key="1">
    <citation type="submission" date="2023-10" db="EMBL/GenBank/DDBJ databases">
        <authorList>
            <person name="Hackl T."/>
        </authorList>
    </citation>
    <scope>NUCLEOTIDE SEQUENCE</scope>
</reference>
<dbReference type="InterPro" id="IPR002018">
    <property type="entry name" value="CarbesteraseB"/>
</dbReference>
<name>A0AAI8VEA3_9PEZI</name>
<organism evidence="2 3">
    <name type="scientific">Anthostomella pinea</name>
    <dbReference type="NCBI Taxonomy" id="933095"/>
    <lineage>
        <taxon>Eukaryota</taxon>
        <taxon>Fungi</taxon>
        <taxon>Dikarya</taxon>
        <taxon>Ascomycota</taxon>
        <taxon>Pezizomycotina</taxon>
        <taxon>Sordariomycetes</taxon>
        <taxon>Xylariomycetidae</taxon>
        <taxon>Xylariales</taxon>
        <taxon>Xylariaceae</taxon>
        <taxon>Anthostomella</taxon>
    </lineage>
</organism>
<dbReference type="PANTHER" id="PTHR11559">
    <property type="entry name" value="CARBOXYLESTERASE"/>
    <property type="match status" value="1"/>
</dbReference>